<proteinExistence type="predicted"/>
<sequence length="51" mass="5688">KVDGSGDALKQIKECNYQQKYLADGKRIILIGIDFDSNSRNVVGFAWDAVK</sequence>
<protein>
    <submittedName>
        <fullName evidence="1">PD-(D/E)XK nuclease domain-containing protein</fullName>
    </submittedName>
</protein>
<dbReference type="Proteomes" id="UP000632828">
    <property type="component" value="Unassembled WGS sequence"/>
</dbReference>
<accession>A0A8J6QRV3</accession>
<dbReference type="InterPro" id="IPR012547">
    <property type="entry name" value="PDDEXK_9"/>
</dbReference>
<evidence type="ECO:0000313" key="1">
    <source>
        <dbReference type="EMBL" id="MBD1401138.1"/>
    </source>
</evidence>
<comment type="caution">
    <text evidence="1">The sequence shown here is derived from an EMBL/GenBank/DDBJ whole genome shotgun (WGS) entry which is preliminary data.</text>
</comment>
<dbReference type="Pfam" id="PF08011">
    <property type="entry name" value="PDDEXK_9"/>
    <property type="match status" value="1"/>
</dbReference>
<keyword evidence="2" id="KW-1185">Reference proteome</keyword>
<reference evidence="1" key="1">
    <citation type="submission" date="2020-09" db="EMBL/GenBank/DDBJ databases">
        <title>Pelobacter alkaliphilus sp. nov., a novel anaerobic arsenate-reducing bacterium from terrestrial mud volcano.</title>
        <authorList>
            <person name="Khomyakova M.A."/>
            <person name="Merkel A.Y."/>
            <person name="Slobodkin A.I."/>
        </authorList>
    </citation>
    <scope>NUCLEOTIDE SEQUENCE</scope>
    <source>
        <strain evidence="1">M08fum</strain>
    </source>
</reference>
<feature type="non-terminal residue" evidence="1">
    <location>
        <position position="1"/>
    </location>
</feature>
<dbReference type="EMBL" id="JACWUN010000011">
    <property type="protein sequence ID" value="MBD1401138.1"/>
    <property type="molecule type" value="Genomic_DNA"/>
</dbReference>
<name>A0A8J6QRV3_9BACT</name>
<dbReference type="AlphaFoldDB" id="A0A8J6QRV3"/>
<organism evidence="1 2">
    <name type="scientific">Pelovirga terrestris</name>
    <dbReference type="NCBI Taxonomy" id="2771352"/>
    <lineage>
        <taxon>Bacteria</taxon>
        <taxon>Pseudomonadati</taxon>
        <taxon>Thermodesulfobacteriota</taxon>
        <taxon>Desulfuromonadia</taxon>
        <taxon>Geobacterales</taxon>
        <taxon>Geobacteraceae</taxon>
        <taxon>Pelovirga</taxon>
    </lineage>
</organism>
<gene>
    <name evidence="1" type="ORF">ICT70_10675</name>
</gene>
<evidence type="ECO:0000313" key="2">
    <source>
        <dbReference type="Proteomes" id="UP000632828"/>
    </source>
</evidence>